<gene>
    <name evidence="3" type="ORF">N7456_011826</name>
</gene>
<comment type="caution">
    <text evidence="3">The sequence shown here is derived from an EMBL/GenBank/DDBJ whole genome shotgun (WGS) entry which is preliminary data.</text>
</comment>
<keyword evidence="4" id="KW-1185">Reference proteome</keyword>
<dbReference type="AlphaFoldDB" id="A0A9W9EUR6"/>
<dbReference type="Proteomes" id="UP001149165">
    <property type="component" value="Unassembled WGS sequence"/>
</dbReference>
<feature type="domain" description="DUF6594" evidence="2">
    <location>
        <begin position="19"/>
        <end position="201"/>
    </location>
</feature>
<dbReference type="PANTHER" id="PTHR34502">
    <property type="entry name" value="DUF6594 DOMAIN-CONTAINING PROTEIN-RELATED"/>
    <property type="match status" value="1"/>
</dbReference>
<name>A0A9W9EUR6_9EURO</name>
<reference evidence="3" key="2">
    <citation type="journal article" date="2023" name="IMA Fungus">
        <title>Comparative genomic study of the Penicillium genus elucidates a diverse pangenome and 15 lateral gene transfer events.</title>
        <authorList>
            <person name="Petersen C."/>
            <person name="Sorensen T."/>
            <person name="Nielsen M.R."/>
            <person name="Sondergaard T.E."/>
            <person name="Sorensen J.L."/>
            <person name="Fitzpatrick D.A."/>
            <person name="Frisvad J.C."/>
            <person name="Nielsen K.L."/>
        </authorList>
    </citation>
    <scope>NUCLEOTIDE SEQUENCE</scope>
    <source>
        <strain evidence="3">IBT 30069</strain>
    </source>
</reference>
<accession>A0A9W9EUR6</accession>
<dbReference type="Pfam" id="PF20237">
    <property type="entry name" value="DUF6594"/>
    <property type="match status" value="1"/>
</dbReference>
<evidence type="ECO:0000313" key="4">
    <source>
        <dbReference type="Proteomes" id="UP001149165"/>
    </source>
</evidence>
<keyword evidence="1" id="KW-0175">Coiled coil</keyword>
<sequence length="217" mass="24792">MAATQNLNHAELGQVRDGYPALASWIGRDPDGETLVFRRFRRLSARNLLHLQSSLIQLEQEIDELDEEARKSEDLESRQALRRGETLIQLAADPTTLEKKRLQEAAESSSRMKEYEEALLRQSRITELSGPVDRVLSTYRDYIEGNAWKGAYLPSVPIISGKAKDILKEADDLVSLKKTADEDLLLQFLQDHWRFQSQRGSDPLDRTTIYKGHICII</sequence>
<feature type="coiled-coil region" evidence="1">
    <location>
        <begin position="48"/>
        <end position="78"/>
    </location>
</feature>
<evidence type="ECO:0000313" key="3">
    <source>
        <dbReference type="EMBL" id="KAJ5088210.1"/>
    </source>
</evidence>
<evidence type="ECO:0000256" key="1">
    <source>
        <dbReference type="SAM" id="Coils"/>
    </source>
</evidence>
<proteinExistence type="predicted"/>
<evidence type="ECO:0000259" key="2">
    <source>
        <dbReference type="Pfam" id="PF20237"/>
    </source>
</evidence>
<protein>
    <recommendedName>
        <fullName evidence="2">DUF6594 domain-containing protein</fullName>
    </recommendedName>
</protein>
<dbReference type="InterPro" id="IPR046529">
    <property type="entry name" value="DUF6594"/>
</dbReference>
<dbReference type="PANTHER" id="PTHR34502:SF4">
    <property type="entry name" value="DUF6594 DOMAIN-CONTAINING PROTEIN"/>
    <property type="match status" value="1"/>
</dbReference>
<organism evidence="3 4">
    <name type="scientific">Penicillium angulare</name>
    <dbReference type="NCBI Taxonomy" id="116970"/>
    <lineage>
        <taxon>Eukaryota</taxon>
        <taxon>Fungi</taxon>
        <taxon>Dikarya</taxon>
        <taxon>Ascomycota</taxon>
        <taxon>Pezizomycotina</taxon>
        <taxon>Eurotiomycetes</taxon>
        <taxon>Eurotiomycetidae</taxon>
        <taxon>Eurotiales</taxon>
        <taxon>Aspergillaceae</taxon>
        <taxon>Penicillium</taxon>
    </lineage>
</organism>
<dbReference type="OrthoDB" id="3533814at2759"/>
<reference evidence="3" key="1">
    <citation type="submission" date="2022-11" db="EMBL/GenBank/DDBJ databases">
        <authorList>
            <person name="Petersen C."/>
        </authorList>
    </citation>
    <scope>NUCLEOTIDE SEQUENCE</scope>
    <source>
        <strain evidence="3">IBT 30069</strain>
    </source>
</reference>
<dbReference type="EMBL" id="JAPQKH010000007">
    <property type="protein sequence ID" value="KAJ5088210.1"/>
    <property type="molecule type" value="Genomic_DNA"/>
</dbReference>